<dbReference type="AlphaFoldDB" id="A0A0H0XNI8"/>
<dbReference type="Proteomes" id="UP000053455">
    <property type="component" value="Unassembled WGS sequence"/>
</dbReference>
<evidence type="ECO:0000313" key="4">
    <source>
        <dbReference type="Proteomes" id="UP000053455"/>
    </source>
</evidence>
<dbReference type="SUPFAM" id="SSF52266">
    <property type="entry name" value="SGNH hydrolase"/>
    <property type="match status" value="1"/>
</dbReference>
<evidence type="ECO:0000313" key="3">
    <source>
        <dbReference type="EMBL" id="KLI64183.1"/>
    </source>
</evidence>
<feature type="chain" id="PRO_5002589002" description="SGNH hydrolase-type esterase domain-containing protein" evidence="1">
    <location>
        <begin position="30"/>
        <end position="247"/>
    </location>
</feature>
<dbReference type="PANTHER" id="PTHR30383">
    <property type="entry name" value="THIOESTERASE 1/PROTEASE 1/LYSOPHOSPHOLIPASE L1"/>
    <property type="match status" value="1"/>
</dbReference>
<dbReference type="InterPro" id="IPR051532">
    <property type="entry name" value="Ester_Hydrolysis_Enzymes"/>
</dbReference>
<feature type="domain" description="SGNH hydrolase-type esterase" evidence="2">
    <location>
        <begin position="64"/>
        <end position="224"/>
    </location>
</feature>
<dbReference type="Pfam" id="PF13472">
    <property type="entry name" value="Lipase_GDSL_2"/>
    <property type="match status" value="1"/>
</dbReference>
<dbReference type="STRING" id="874156.GCA_001021555_01200"/>
<reference evidence="3 4" key="1">
    <citation type="submission" date="2015-04" db="EMBL/GenBank/DDBJ databases">
        <title>The draft genome sequence of Erythrobacter marinus HWDM-33.</title>
        <authorList>
            <person name="Zhuang L."/>
            <person name="Liu Y."/>
            <person name="Shao Z."/>
        </authorList>
    </citation>
    <scope>NUCLEOTIDE SEQUENCE [LARGE SCALE GENOMIC DNA]</scope>
    <source>
        <strain evidence="3 4">HWDM-33</strain>
    </source>
</reference>
<dbReference type="PANTHER" id="PTHR30383:SF24">
    <property type="entry name" value="THIOESTERASE 1_PROTEASE 1_LYSOPHOSPHOLIPASE L1"/>
    <property type="match status" value="1"/>
</dbReference>
<evidence type="ECO:0000259" key="2">
    <source>
        <dbReference type="Pfam" id="PF13472"/>
    </source>
</evidence>
<dbReference type="PATRIC" id="fig|874156.12.peg.92"/>
<keyword evidence="1" id="KW-0732">Signal</keyword>
<dbReference type="GO" id="GO:0004622">
    <property type="term" value="F:phosphatidylcholine lysophospholipase activity"/>
    <property type="evidence" value="ECO:0007669"/>
    <property type="project" value="TreeGrafter"/>
</dbReference>
<dbReference type="InterPro" id="IPR036514">
    <property type="entry name" value="SGNH_hydro_sf"/>
</dbReference>
<dbReference type="OrthoDB" id="9786188at2"/>
<name>A0A0H0XNI8_9SPHN</name>
<sequence length="247" mass="26217">MNKPYQSPWAQPVRLLSIAPLGAATLMLAACGTEAPMAEPVSEAETPIADVLPVMGPERVILGFGDSLMAGYNLEEAQGYPERLEAVMRTRGVNARLIDAGVSGDTTAAGLQRIAFVLDNLAETPDLAIVELGGNDLLRGITPDQTRANLAGIMDVLAARDIPAVIMGMRAPPNFGSEFQTAFDGLYPDLARQYDAALVPFFMEPLMANPDLLMPDRIHPTAKGIEEMVAATVDTVIGALPEDNEGS</sequence>
<evidence type="ECO:0000256" key="1">
    <source>
        <dbReference type="SAM" id="SignalP"/>
    </source>
</evidence>
<organism evidence="3 4">
    <name type="scientific">Aurantiacibacter marinus</name>
    <dbReference type="NCBI Taxonomy" id="874156"/>
    <lineage>
        <taxon>Bacteria</taxon>
        <taxon>Pseudomonadati</taxon>
        <taxon>Pseudomonadota</taxon>
        <taxon>Alphaproteobacteria</taxon>
        <taxon>Sphingomonadales</taxon>
        <taxon>Erythrobacteraceae</taxon>
        <taxon>Aurantiacibacter</taxon>
    </lineage>
</organism>
<keyword evidence="4" id="KW-1185">Reference proteome</keyword>
<feature type="signal peptide" evidence="1">
    <location>
        <begin position="1"/>
        <end position="29"/>
    </location>
</feature>
<protein>
    <recommendedName>
        <fullName evidence="2">SGNH hydrolase-type esterase domain-containing protein</fullName>
    </recommendedName>
</protein>
<comment type="caution">
    <text evidence="3">The sequence shown here is derived from an EMBL/GenBank/DDBJ whole genome shotgun (WGS) entry which is preliminary data.</text>
</comment>
<proteinExistence type="predicted"/>
<accession>A0A0H0XNI8</accession>
<dbReference type="PROSITE" id="PS51257">
    <property type="entry name" value="PROKAR_LIPOPROTEIN"/>
    <property type="match status" value="1"/>
</dbReference>
<dbReference type="CDD" id="cd01822">
    <property type="entry name" value="Lysophospholipase_L1_like"/>
    <property type="match status" value="1"/>
</dbReference>
<dbReference type="InterPro" id="IPR013830">
    <property type="entry name" value="SGNH_hydro"/>
</dbReference>
<gene>
    <name evidence="3" type="ORF">AAV99_00430</name>
</gene>
<dbReference type="Gene3D" id="3.40.50.1110">
    <property type="entry name" value="SGNH hydrolase"/>
    <property type="match status" value="1"/>
</dbReference>
<dbReference type="RefSeq" id="WP_047092041.1">
    <property type="nucleotide sequence ID" value="NZ_LBHU01000001.1"/>
</dbReference>
<dbReference type="EMBL" id="LBHU01000001">
    <property type="protein sequence ID" value="KLI64183.1"/>
    <property type="molecule type" value="Genomic_DNA"/>
</dbReference>